<dbReference type="AlphaFoldDB" id="A0AAC9PVS5"/>
<proteinExistence type="predicted"/>
<name>A0AAC9PVS5_9FLAO</name>
<evidence type="ECO:0000313" key="1">
    <source>
        <dbReference type="EMBL" id="APX99976.1"/>
    </source>
</evidence>
<organism evidence="1 2">
    <name type="scientific">Lacinutrix venerupis</name>
    <dbReference type="NCBI Taxonomy" id="1486034"/>
    <lineage>
        <taxon>Bacteria</taxon>
        <taxon>Pseudomonadati</taxon>
        <taxon>Bacteroidota</taxon>
        <taxon>Flavobacteriia</taxon>
        <taxon>Flavobacteriales</taxon>
        <taxon>Flavobacteriaceae</taxon>
        <taxon>Lacinutrix</taxon>
    </lineage>
</organism>
<gene>
    <name evidence="1" type="ORF">BWR22_06515</name>
</gene>
<sequence>MKNVLFLLAIVFLVFVGCDGKDRVHLTNSEILKEHKLLDSFSEKVKYIPEQYSEVVTDSLYDNGFRVKIKMYTDLDRDVLFTKTEESITYKEHYRNFKFDILIEKNNSIIYQKSFDKDIINKELAVFSNNIPESSLYFNFGKLAVLKYIEVDYEPSLKNMIIINFMYAIPNTDRYSTHSLMVNDKGNGTIIHKNVN</sequence>
<dbReference type="RefSeq" id="WP_076732788.1">
    <property type="nucleotide sequence ID" value="NZ_CP019352.1"/>
</dbReference>
<dbReference type="PROSITE" id="PS51257">
    <property type="entry name" value="PROKAR_LIPOPROTEIN"/>
    <property type="match status" value="1"/>
</dbReference>
<accession>A0AAC9PVS5</accession>
<evidence type="ECO:0000313" key="2">
    <source>
        <dbReference type="Proteomes" id="UP000187506"/>
    </source>
</evidence>
<protein>
    <submittedName>
        <fullName evidence="1">Uncharacterized protein</fullName>
    </submittedName>
</protein>
<dbReference type="EMBL" id="CP019352">
    <property type="protein sequence ID" value="APX99976.1"/>
    <property type="molecule type" value="Genomic_DNA"/>
</dbReference>
<keyword evidence="2" id="KW-1185">Reference proteome</keyword>
<reference evidence="1 2" key="1">
    <citation type="submission" date="2017-01" db="EMBL/GenBank/DDBJ databases">
        <title>Complete genome of Lacinutrix venerupis DOK2-8 isolated from seawater in Dokdo.</title>
        <authorList>
            <person name="Chi W.-J."/>
            <person name="Kim J.H."/>
        </authorList>
    </citation>
    <scope>NUCLEOTIDE SEQUENCE [LARGE SCALE GENOMIC DNA]</scope>
    <source>
        <strain evidence="1 2">DOK2-8</strain>
    </source>
</reference>
<dbReference type="KEGG" id="lvn:BWR22_06515"/>
<dbReference type="Proteomes" id="UP000187506">
    <property type="component" value="Chromosome"/>
</dbReference>